<evidence type="ECO:0000256" key="2">
    <source>
        <dbReference type="SAM" id="MobiDB-lite"/>
    </source>
</evidence>
<dbReference type="Gene3D" id="3.30.1140.40">
    <property type="entry name" value="Tctex-1"/>
    <property type="match status" value="1"/>
</dbReference>
<dbReference type="GO" id="GO:0007018">
    <property type="term" value="P:microtubule-based movement"/>
    <property type="evidence" value="ECO:0007669"/>
    <property type="project" value="TreeGrafter"/>
</dbReference>
<protein>
    <submittedName>
        <fullName evidence="3">Tctex1 domain-containing protein 1-B-like</fullName>
    </submittedName>
</protein>
<reference evidence="3" key="2">
    <citation type="submission" date="2025-08" db="UniProtKB">
        <authorList>
            <consortium name="Ensembl"/>
        </authorList>
    </citation>
    <scope>IDENTIFICATION</scope>
</reference>
<accession>A0A8C5HVF0</accession>
<dbReference type="Proteomes" id="UP000694680">
    <property type="component" value="Chromosome 17"/>
</dbReference>
<name>A0A8C5HVF0_GOUWI</name>
<evidence type="ECO:0000313" key="3">
    <source>
        <dbReference type="Ensembl" id="ENSGWIP00000051238.1"/>
    </source>
</evidence>
<dbReference type="CDD" id="cd21458">
    <property type="entry name" value="DLC-like_TCTEX1D1"/>
    <property type="match status" value="1"/>
</dbReference>
<gene>
    <name evidence="3" type="primary">LOC114479701</name>
</gene>
<dbReference type="GO" id="GO:0005868">
    <property type="term" value="C:cytoplasmic dynein complex"/>
    <property type="evidence" value="ECO:0007669"/>
    <property type="project" value="TreeGrafter"/>
</dbReference>
<feature type="compositionally biased region" description="Basic and acidic residues" evidence="2">
    <location>
        <begin position="1"/>
        <end position="15"/>
    </location>
</feature>
<reference evidence="3" key="3">
    <citation type="submission" date="2025-09" db="UniProtKB">
        <authorList>
            <consortium name="Ensembl"/>
        </authorList>
    </citation>
    <scope>IDENTIFICATION</scope>
</reference>
<dbReference type="InterPro" id="IPR005334">
    <property type="entry name" value="Tctex-1-like"/>
</dbReference>
<comment type="similarity">
    <text evidence="1">Belongs to the dynein light chain Tctex-type family.</text>
</comment>
<feature type="compositionally biased region" description="Low complexity" evidence="2">
    <location>
        <begin position="25"/>
        <end position="35"/>
    </location>
</feature>
<dbReference type="GO" id="GO:0045505">
    <property type="term" value="F:dynein intermediate chain binding"/>
    <property type="evidence" value="ECO:0007669"/>
    <property type="project" value="TreeGrafter"/>
</dbReference>
<dbReference type="Ensembl" id="ENSGWIT00000055318.1">
    <property type="protein sequence ID" value="ENSGWIP00000051238.1"/>
    <property type="gene ID" value="ENSGWIG00000024838.1"/>
</dbReference>
<dbReference type="OrthoDB" id="10248487at2759"/>
<reference evidence="3" key="1">
    <citation type="submission" date="2020-06" db="EMBL/GenBank/DDBJ databases">
        <authorList>
            <consortium name="Wellcome Sanger Institute Data Sharing"/>
        </authorList>
    </citation>
    <scope>NUCLEOTIDE SEQUENCE [LARGE SCALE GENOMIC DNA]</scope>
</reference>
<evidence type="ECO:0000313" key="4">
    <source>
        <dbReference type="Proteomes" id="UP000694680"/>
    </source>
</evidence>
<dbReference type="PANTHER" id="PTHR21255:SF64">
    <property type="entry name" value="DYNEIN LIGHT CHAIN TCTEX-TYPE 5"/>
    <property type="match status" value="1"/>
</dbReference>
<dbReference type="RefSeq" id="XP_028329331.1">
    <property type="nucleotide sequence ID" value="XM_028473530.1"/>
</dbReference>
<keyword evidence="4" id="KW-1185">Reference proteome</keyword>
<dbReference type="Pfam" id="PF03645">
    <property type="entry name" value="Tctex-1"/>
    <property type="match status" value="1"/>
</dbReference>
<feature type="region of interest" description="Disordered" evidence="2">
    <location>
        <begin position="1"/>
        <end position="35"/>
    </location>
</feature>
<evidence type="ECO:0000256" key="1">
    <source>
        <dbReference type="ARBA" id="ARBA00005361"/>
    </source>
</evidence>
<dbReference type="GeneID" id="114479701"/>
<dbReference type="InterPro" id="IPR038586">
    <property type="entry name" value="Tctex-1-like_sf"/>
</dbReference>
<organism evidence="3 4">
    <name type="scientific">Gouania willdenowi</name>
    <name type="common">Blunt-snouted clingfish</name>
    <name type="synonym">Lepadogaster willdenowi</name>
    <dbReference type="NCBI Taxonomy" id="441366"/>
    <lineage>
        <taxon>Eukaryota</taxon>
        <taxon>Metazoa</taxon>
        <taxon>Chordata</taxon>
        <taxon>Craniata</taxon>
        <taxon>Vertebrata</taxon>
        <taxon>Euteleostomi</taxon>
        <taxon>Actinopterygii</taxon>
        <taxon>Neopterygii</taxon>
        <taxon>Teleostei</taxon>
        <taxon>Neoteleostei</taxon>
        <taxon>Acanthomorphata</taxon>
        <taxon>Ovalentaria</taxon>
        <taxon>Blenniimorphae</taxon>
        <taxon>Blenniiformes</taxon>
        <taxon>Gobiesocoidei</taxon>
        <taxon>Gobiesocidae</taxon>
        <taxon>Gobiesocinae</taxon>
        <taxon>Gouania</taxon>
    </lineage>
</organism>
<sequence>MAEPSEDKSTSERSHGTKSKKTISKTDSISTGTDIQGHQDDNFVKTVTMANTYQLGPYKRFPVTAATQILKDVLTAHLQFATYEVEWSQKMTKTLAEVIKSHVKDLGIPRYKYVVLVTIGQIVGHGMQISSRCLWDATNDTFASYSFKNSSLFGIAAVYAVYYE</sequence>
<dbReference type="PANTHER" id="PTHR21255">
    <property type="entry name" value="T-COMPLEX-ASSOCIATED-TESTIS-EXPRESSED 1/ DYNEIN LIGHT CHAIN"/>
    <property type="match status" value="1"/>
</dbReference>
<proteinExistence type="inferred from homology"/>
<dbReference type="GO" id="GO:0005737">
    <property type="term" value="C:cytoplasm"/>
    <property type="evidence" value="ECO:0007669"/>
    <property type="project" value="TreeGrafter"/>
</dbReference>
<dbReference type="AlphaFoldDB" id="A0A8C5HVF0"/>